<feature type="transmembrane region" description="Helical" evidence="1">
    <location>
        <begin position="71"/>
        <end position="90"/>
    </location>
</feature>
<comment type="caution">
    <text evidence="2">The sequence shown here is derived from an EMBL/GenBank/DDBJ whole genome shotgun (WGS) entry which is preliminary data.</text>
</comment>
<evidence type="ECO:0000313" key="3">
    <source>
        <dbReference type="Proteomes" id="UP000438914"/>
    </source>
</evidence>
<organism evidence="2 3">
    <name type="scientific">Hallella mizrahii</name>
    <dbReference type="NCBI Taxonomy" id="2606637"/>
    <lineage>
        <taxon>Bacteria</taxon>
        <taxon>Pseudomonadati</taxon>
        <taxon>Bacteroidota</taxon>
        <taxon>Bacteroidia</taxon>
        <taxon>Bacteroidales</taxon>
        <taxon>Prevotellaceae</taxon>
        <taxon>Hallella</taxon>
    </lineage>
</organism>
<keyword evidence="1" id="KW-0472">Membrane</keyword>
<feature type="transmembrane region" description="Helical" evidence="1">
    <location>
        <begin position="292"/>
        <end position="313"/>
    </location>
</feature>
<keyword evidence="3" id="KW-1185">Reference proteome</keyword>
<feature type="transmembrane region" description="Helical" evidence="1">
    <location>
        <begin position="389"/>
        <end position="412"/>
    </location>
</feature>
<feature type="transmembrane region" description="Helical" evidence="1">
    <location>
        <begin position="459"/>
        <end position="480"/>
    </location>
</feature>
<dbReference type="AlphaFoldDB" id="A0A7K0KHT5"/>
<keyword evidence="1" id="KW-1133">Transmembrane helix</keyword>
<feature type="transmembrane region" description="Helical" evidence="1">
    <location>
        <begin position="128"/>
        <end position="158"/>
    </location>
</feature>
<dbReference type="EMBL" id="VUNG01000040">
    <property type="protein sequence ID" value="MST85496.1"/>
    <property type="molecule type" value="Genomic_DNA"/>
</dbReference>
<dbReference type="RefSeq" id="WP_154535084.1">
    <property type="nucleotide sequence ID" value="NZ_VUNG01000040.1"/>
</dbReference>
<feature type="transmembrane region" description="Helical" evidence="1">
    <location>
        <begin position="36"/>
        <end position="59"/>
    </location>
</feature>
<feature type="transmembrane region" description="Helical" evidence="1">
    <location>
        <begin position="218"/>
        <end position="236"/>
    </location>
</feature>
<feature type="transmembrane region" description="Helical" evidence="1">
    <location>
        <begin position="319"/>
        <end position="336"/>
    </location>
</feature>
<evidence type="ECO:0000313" key="2">
    <source>
        <dbReference type="EMBL" id="MST85496.1"/>
    </source>
</evidence>
<reference evidence="2 3" key="1">
    <citation type="submission" date="2019-08" db="EMBL/GenBank/DDBJ databases">
        <title>In-depth cultivation of the pig gut microbiome towards novel bacterial diversity and tailored functional studies.</title>
        <authorList>
            <person name="Wylensek D."/>
            <person name="Hitch T.C.A."/>
            <person name="Clavel T."/>
        </authorList>
    </citation>
    <scope>NUCLEOTIDE SEQUENCE [LARGE SCALE GENOMIC DNA]</scope>
    <source>
        <strain evidence="2 3">LKV-178-WT-2A</strain>
    </source>
</reference>
<feature type="transmembrane region" description="Helical" evidence="1">
    <location>
        <begin position="356"/>
        <end position="383"/>
    </location>
</feature>
<keyword evidence="1" id="KW-0812">Transmembrane</keyword>
<gene>
    <name evidence="2" type="ORF">FYJ73_12610</name>
</gene>
<name>A0A7K0KHT5_9BACT</name>
<accession>A0A7K0KHT5</accession>
<sequence length="500" mass="57294">MIPPRQFLFYYRLLSHHRWLAERRSPLFASNRAAKWTMAVSGLLLAAYLVFIAVLMALSIRDERGHTALEFFMGISVFVLIADFLGRFFLQNTPSHLVKPYVLLPIPTHVLIDSFVLRSLFSPSSVIWLFLFLPYCLMAVVFPYGLAPALSFLLLWWILIMVDSQWYAIVRTLVIGNMLWWLLPVAVGLLLSLPWLLSGKIDHMMESYASIGSLLDEGSLVPHLAALALLLLLIVINSRVQYHAVWTELTKEGRQSFHTLSGLAALNKYGLVGEYLKLEIRSLLRNKGPRKLFFSATVIVVFISLLITLSTVYDDAFMTNFWCIYDFIVYGGMLLTRTMSYERNYISCLMVHKESLLSLLTAKYYFSCLMIAVPFVMMMPMIIIGKWSLLMVVSYAVFTAGMQYFLLMQIAVYNKQRLPLNEKFIGNGNTNYVIMLLMILAFVIPMFLINILQSVLTEQVSWCVMMTIGCGFIATHHLWIKNIYNRIMKNKYSLTEVADA</sequence>
<feature type="transmembrane region" description="Helical" evidence="1">
    <location>
        <begin position="178"/>
        <end position="197"/>
    </location>
</feature>
<protein>
    <submittedName>
        <fullName evidence="2">Uncharacterized protein</fullName>
    </submittedName>
</protein>
<proteinExistence type="predicted"/>
<dbReference type="Pfam" id="PF18940">
    <property type="entry name" value="DUF5687"/>
    <property type="match status" value="1"/>
</dbReference>
<feature type="transmembrane region" description="Helical" evidence="1">
    <location>
        <begin position="432"/>
        <end position="453"/>
    </location>
</feature>
<dbReference type="Proteomes" id="UP000438914">
    <property type="component" value="Unassembled WGS sequence"/>
</dbReference>
<dbReference type="InterPro" id="IPR043742">
    <property type="entry name" value="DUF5687"/>
</dbReference>
<evidence type="ECO:0000256" key="1">
    <source>
        <dbReference type="SAM" id="Phobius"/>
    </source>
</evidence>